<name>A0A381Q9P3_9ZZZZ</name>
<proteinExistence type="predicted"/>
<accession>A0A381Q9P3</accession>
<reference evidence="1" key="1">
    <citation type="submission" date="2018-05" db="EMBL/GenBank/DDBJ databases">
        <authorList>
            <person name="Lanie J.A."/>
            <person name="Ng W.-L."/>
            <person name="Kazmierczak K.M."/>
            <person name="Andrzejewski T.M."/>
            <person name="Davidsen T.M."/>
            <person name="Wayne K.J."/>
            <person name="Tettelin H."/>
            <person name="Glass J.I."/>
            <person name="Rusch D."/>
            <person name="Podicherti R."/>
            <person name="Tsui H.-C.T."/>
            <person name="Winkler M.E."/>
        </authorList>
    </citation>
    <scope>NUCLEOTIDE SEQUENCE</scope>
</reference>
<gene>
    <name evidence="1" type="ORF">METZ01_LOCUS27631</name>
</gene>
<evidence type="ECO:0000313" key="1">
    <source>
        <dbReference type="EMBL" id="SUZ74777.1"/>
    </source>
</evidence>
<dbReference type="EMBL" id="UINC01001222">
    <property type="protein sequence ID" value="SUZ74777.1"/>
    <property type="molecule type" value="Genomic_DNA"/>
</dbReference>
<sequence length="101" mass="11131">MIIRVDTAGEVRVDEHTVFTDFHVEAPVGFSTAELAATMGEGTRPDGGHLWIAEAAVRHWLAGRTDDDWDEGFSGMVAYARSKGWTDEAGTHLRAHLEHLD</sequence>
<organism evidence="1">
    <name type="scientific">marine metagenome</name>
    <dbReference type="NCBI Taxonomy" id="408172"/>
    <lineage>
        <taxon>unclassified sequences</taxon>
        <taxon>metagenomes</taxon>
        <taxon>ecological metagenomes</taxon>
    </lineage>
</organism>
<dbReference type="AlphaFoldDB" id="A0A381Q9P3"/>
<protein>
    <submittedName>
        <fullName evidence="1">Uncharacterized protein</fullName>
    </submittedName>
</protein>